<dbReference type="EMBL" id="JAPFFI010000004">
    <property type="protein sequence ID" value="KAJ6396184.1"/>
    <property type="molecule type" value="Genomic_DNA"/>
</dbReference>
<evidence type="ECO:0000313" key="3">
    <source>
        <dbReference type="Proteomes" id="UP001141253"/>
    </source>
</evidence>
<reference evidence="2" key="1">
    <citation type="submission" date="2022-10" db="EMBL/GenBank/DDBJ databases">
        <authorList>
            <person name="Hyden B.L."/>
            <person name="Feng K."/>
            <person name="Yates T."/>
            <person name="Jawdy S."/>
            <person name="Smart L.B."/>
            <person name="Muchero W."/>
        </authorList>
    </citation>
    <scope>NUCLEOTIDE SEQUENCE</scope>
    <source>
        <tissue evidence="2">Shoot tip</tissue>
    </source>
</reference>
<evidence type="ECO:0000313" key="2">
    <source>
        <dbReference type="EMBL" id="KAJ6396184.1"/>
    </source>
</evidence>
<name>A0ABQ9C9B2_9ROSI</name>
<gene>
    <name evidence="2" type="ORF">OIU77_021254</name>
</gene>
<dbReference type="PANTHER" id="PTHR10288">
    <property type="entry name" value="KH DOMAIN CONTAINING RNA BINDING PROTEIN"/>
    <property type="match status" value="1"/>
</dbReference>
<comment type="caution">
    <text evidence="2">The sequence shown here is derived from an EMBL/GenBank/DDBJ whole genome shotgun (WGS) entry which is preliminary data.</text>
</comment>
<accession>A0ABQ9C9B2</accession>
<organism evidence="2 3">
    <name type="scientific">Salix suchowensis</name>
    <dbReference type="NCBI Taxonomy" id="1278906"/>
    <lineage>
        <taxon>Eukaryota</taxon>
        <taxon>Viridiplantae</taxon>
        <taxon>Streptophyta</taxon>
        <taxon>Embryophyta</taxon>
        <taxon>Tracheophyta</taxon>
        <taxon>Spermatophyta</taxon>
        <taxon>Magnoliopsida</taxon>
        <taxon>eudicotyledons</taxon>
        <taxon>Gunneridae</taxon>
        <taxon>Pentapetalae</taxon>
        <taxon>rosids</taxon>
        <taxon>fabids</taxon>
        <taxon>Malpighiales</taxon>
        <taxon>Salicaceae</taxon>
        <taxon>Saliceae</taxon>
        <taxon>Salix</taxon>
    </lineage>
</organism>
<keyword evidence="1" id="KW-0694">RNA-binding</keyword>
<dbReference type="PROSITE" id="PS50084">
    <property type="entry name" value="KH_TYPE_1"/>
    <property type="match status" value="1"/>
</dbReference>
<keyword evidence="3" id="KW-1185">Reference proteome</keyword>
<evidence type="ECO:0008006" key="4">
    <source>
        <dbReference type="Google" id="ProtNLM"/>
    </source>
</evidence>
<dbReference type="Proteomes" id="UP001141253">
    <property type="component" value="Chromosome 4"/>
</dbReference>
<evidence type="ECO:0000256" key="1">
    <source>
        <dbReference type="PROSITE-ProRule" id="PRU00117"/>
    </source>
</evidence>
<sequence>MANVLSPGIPRWPRHNSTFHSMPPMPWIGEFGDRPPDFGPGGFNGAPPGHGRELSAEFSMKILCSTGKIGKGSSNFKAVVQEAGASIHVEDASAKSEEHAIRILGQGGQDINEMRRSQADIRVYPKNEKPKCASEDDELVQDINEMRRLQADIRVYPKNEKPKCASEDDELVQISGNYGVATDVLDIASRLGARTLHD</sequence>
<proteinExistence type="predicted"/>
<reference evidence="2" key="2">
    <citation type="journal article" date="2023" name="Int. J. Mol. Sci.">
        <title>De Novo Assembly and Annotation of 11 Diverse Shrub Willow (Salix) Genomes Reveals Novel Gene Organization in Sex-Linked Regions.</title>
        <authorList>
            <person name="Hyden B."/>
            <person name="Feng K."/>
            <person name="Yates T.B."/>
            <person name="Jawdy S."/>
            <person name="Cereghino C."/>
            <person name="Smart L.B."/>
            <person name="Muchero W."/>
        </authorList>
    </citation>
    <scope>NUCLEOTIDE SEQUENCE</scope>
    <source>
        <tissue evidence="2">Shoot tip</tissue>
    </source>
</reference>
<protein>
    <recommendedName>
        <fullName evidence="4">K Homology domain-containing protein</fullName>
    </recommendedName>
</protein>